<dbReference type="PROSITE" id="PS50885">
    <property type="entry name" value="HAMP"/>
    <property type="match status" value="1"/>
</dbReference>
<dbReference type="Gene3D" id="6.10.340.10">
    <property type="match status" value="1"/>
</dbReference>
<keyword evidence="7" id="KW-1133">Transmembrane helix</keyword>
<dbReference type="InterPro" id="IPR010559">
    <property type="entry name" value="Sig_transdc_His_kin_internal"/>
</dbReference>
<dbReference type="SUPFAM" id="SSF55874">
    <property type="entry name" value="ATPase domain of HSP90 chaperone/DNA topoisomerase II/histidine kinase"/>
    <property type="match status" value="1"/>
</dbReference>
<dbReference type="Gene3D" id="3.30.565.10">
    <property type="entry name" value="Histidine kinase-like ATPase, C-terminal domain"/>
    <property type="match status" value="1"/>
</dbReference>
<dbReference type="Pfam" id="PF06580">
    <property type="entry name" value="His_kinase"/>
    <property type="match status" value="1"/>
</dbReference>
<sequence length="579" mass="67485">MKLSLRSHFKSLRSKLIFGFLITTFPLIILLITNNQYAIQVVRKQVFQSNLHTINLYMGQIDRNLDEVDKYLYNTLSTEPDFLRLEHPINNDSQLYYTAKVQLFNKLSTDSNNYKITDSLFFYSAINNDLVTTSLLRYNFNERETIKGELKNILMQLQSKPDPEYRYDQWHVIKLNSNYYLYHIVKKGNVYLGAWTSAQRIMVPTDFIDLGKQGKALFVTDQLEPMEETNFFQSHGIQIQYDVDEYMMTGEKEKFLVVGQQSHKGKFSLLAWIPDSSILEKLPYWQRVLTFIALGWVVSLVIFIFFLRKVLLYPINKLVKAMKVVQMGNLNVAVTYQSSSDEFVLMNRTFNQMVSQIQDLKINVYEEQLQKQKEELKHLQLQMNPHFFLNSLNVMYNLAQVQKYELIMEISRSLVQYLRFMFRTDLTFVSLKDEINHTRNYLKIQALRFPNHLSFDISVPEDLNTCKVPPLVIQTFVENTIKHAVTLDEPIQLAITIRQIEGATPSIQLQIQDSGKGFPLDVLSRLQKNQGLYSEKGEHIGIANVQRRLHLLYQEKANLTFSNGENFGANVVIVLPIAT</sequence>
<dbReference type="SMART" id="SM00304">
    <property type="entry name" value="HAMP"/>
    <property type="match status" value="1"/>
</dbReference>
<dbReference type="PANTHER" id="PTHR34220">
    <property type="entry name" value="SENSOR HISTIDINE KINASE YPDA"/>
    <property type="match status" value="1"/>
</dbReference>
<feature type="transmembrane region" description="Helical" evidence="7">
    <location>
        <begin position="12"/>
        <end position="32"/>
    </location>
</feature>
<evidence type="ECO:0000256" key="2">
    <source>
        <dbReference type="ARBA" id="ARBA00022475"/>
    </source>
</evidence>
<feature type="domain" description="HAMP" evidence="8">
    <location>
        <begin position="309"/>
        <end position="362"/>
    </location>
</feature>
<evidence type="ECO:0000313" key="10">
    <source>
        <dbReference type="Proteomes" id="UP000618579"/>
    </source>
</evidence>
<evidence type="ECO:0000256" key="4">
    <source>
        <dbReference type="ARBA" id="ARBA00022679"/>
    </source>
</evidence>
<comment type="subcellular location">
    <subcellularLocation>
        <location evidence="1">Cell membrane</location>
        <topology evidence="1">Multi-pass membrane protein</topology>
    </subcellularLocation>
</comment>
<evidence type="ECO:0000256" key="3">
    <source>
        <dbReference type="ARBA" id="ARBA00022553"/>
    </source>
</evidence>
<protein>
    <submittedName>
        <fullName evidence="9">HAMP domain-containing protein</fullName>
    </submittedName>
</protein>
<dbReference type="RefSeq" id="WP_171687037.1">
    <property type="nucleotide sequence ID" value="NZ_WHNZ01000079.1"/>
</dbReference>
<proteinExistence type="predicted"/>
<keyword evidence="2" id="KW-1003">Cell membrane</keyword>
<reference evidence="9 10" key="1">
    <citation type="submission" date="2019-10" db="EMBL/GenBank/DDBJ databases">
        <title>Description of Paenibacillus pedi sp. nov.</title>
        <authorList>
            <person name="Carlier A."/>
            <person name="Qi S."/>
        </authorList>
    </citation>
    <scope>NUCLEOTIDE SEQUENCE [LARGE SCALE GENOMIC DNA]</scope>
    <source>
        <strain evidence="9 10">LMG 31457</strain>
    </source>
</reference>
<dbReference type="InterPro" id="IPR036890">
    <property type="entry name" value="HATPase_C_sf"/>
</dbReference>
<keyword evidence="7" id="KW-0812">Transmembrane</keyword>
<dbReference type="PANTHER" id="PTHR34220:SF7">
    <property type="entry name" value="SENSOR HISTIDINE KINASE YPDA"/>
    <property type="match status" value="1"/>
</dbReference>
<evidence type="ECO:0000259" key="8">
    <source>
        <dbReference type="PROSITE" id="PS50885"/>
    </source>
</evidence>
<feature type="transmembrane region" description="Helical" evidence="7">
    <location>
        <begin position="284"/>
        <end position="307"/>
    </location>
</feature>
<keyword evidence="5" id="KW-0418">Kinase</keyword>
<keyword evidence="3" id="KW-0597">Phosphoprotein</keyword>
<dbReference type="SUPFAM" id="SSF158472">
    <property type="entry name" value="HAMP domain-like"/>
    <property type="match status" value="1"/>
</dbReference>
<dbReference type="InterPro" id="IPR003594">
    <property type="entry name" value="HATPase_dom"/>
</dbReference>
<gene>
    <name evidence="9" type="ORF">GC097_30095</name>
</gene>
<keyword evidence="4" id="KW-0808">Transferase</keyword>
<organism evidence="9 10">
    <name type="scientific">Paenibacillus planticolens</name>
    <dbReference type="NCBI Taxonomy" id="2654976"/>
    <lineage>
        <taxon>Bacteria</taxon>
        <taxon>Bacillati</taxon>
        <taxon>Bacillota</taxon>
        <taxon>Bacilli</taxon>
        <taxon>Bacillales</taxon>
        <taxon>Paenibacillaceae</taxon>
        <taxon>Paenibacillus</taxon>
    </lineage>
</organism>
<keyword evidence="6 7" id="KW-0472">Membrane</keyword>
<dbReference type="InterPro" id="IPR050640">
    <property type="entry name" value="Bact_2-comp_sensor_kinase"/>
</dbReference>
<accession>A0ABX1ZYV0</accession>
<dbReference type="Pfam" id="PF00672">
    <property type="entry name" value="HAMP"/>
    <property type="match status" value="1"/>
</dbReference>
<dbReference type="Pfam" id="PF02518">
    <property type="entry name" value="HATPase_c"/>
    <property type="match status" value="1"/>
</dbReference>
<comment type="caution">
    <text evidence="9">The sequence shown here is derived from an EMBL/GenBank/DDBJ whole genome shotgun (WGS) entry which is preliminary data.</text>
</comment>
<dbReference type="Proteomes" id="UP000618579">
    <property type="component" value="Unassembled WGS sequence"/>
</dbReference>
<dbReference type="CDD" id="cd06225">
    <property type="entry name" value="HAMP"/>
    <property type="match status" value="1"/>
</dbReference>
<evidence type="ECO:0000256" key="7">
    <source>
        <dbReference type="SAM" id="Phobius"/>
    </source>
</evidence>
<evidence type="ECO:0000313" key="9">
    <source>
        <dbReference type="EMBL" id="NOV04235.1"/>
    </source>
</evidence>
<evidence type="ECO:0000256" key="1">
    <source>
        <dbReference type="ARBA" id="ARBA00004651"/>
    </source>
</evidence>
<keyword evidence="10" id="KW-1185">Reference proteome</keyword>
<name>A0ABX1ZYV0_9BACL</name>
<dbReference type="InterPro" id="IPR003660">
    <property type="entry name" value="HAMP_dom"/>
</dbReference>
<evidence type="ECO:0000256" key="5">
    <source>
        <dbReference type="ARBA" id="ARBA00022777"/>
    </source>
</evidence>
<evidence type="ECO:0000256" key="6">
    <source>
        <dbReference type="ARBA" id="ARBA00023136"/>
    </source>
</evidence>
<dbReference type="EMBL" id="WHNZ01000079">
    <property type="protein sequence ID" value="NOV04235.1"/>
    <property type="molecule type" value="Genomic_DNA"/>
</dbReference>